<protein>
    <submittedName>
        <fullName evidence="2">GNAT family N-acetyltransferase</fullName>
        <ecNumber evidence="2">2.3.-.-</ecNumber>
    </submittedName>
</protein>
<evidence type="ECO:0000313" key="3">
    <source>
        <dbReference type="Proteomes" id="UP001597120"/>
    </source>
</evidence>
<proteinExistence type="predicted"/>
<dbReference type="EC" id="2.3.-.-" evidence="2"/>
<organism evidence="2 3">
    <name type="scientific">Paenibacillus residui</name>
    <dbReference type="NCBI Taxonomy" id="629724"/>
    <lineage>
        <taxon>Bacteria</taxon>
        <taxon>Bacillati</taxon>
        <taxon>Bacillota</taxon>
        <taxon>Bacilli</taxon>
        <taxon>Bacillales</taxon>
        <taxon>Paenibacillaceae</taxon>
        <taxon>Paenibacillus</taxon>
    </lineage>
</organism>
<gene>
    <name evidence="2" type="ORF">ACFQ03_24485</name>
</gene>
<dbReference type="InterPro" id="IPR016181">
    <property type="entry name" value="Acyl_CoA_acyltransferase"/>
</dbReference>
<comment type="caution">
    <text evidence="2">The sequence shown here is derived from an EMBL/GenBank/DDBJ whole genome shotgun (WGS) entry which is preliminary data.</text>
</comment>
<keyword evidence="2" id="KW-0012">Acyltransferase</keyword>
<dbReference type="EMBL" id="JBHTIU010000106">
    <property type="protein sequence ID" value="MFD0872284.1"/>
    <property type="molecule type" value="Genomic_DNA"/>
</dbReference>
<dbReference type="Gene3D" id="3.40.630.30">
    <property type="match status" value="1"/>
</dbReference>
<sequence length="162" mass="18433">MNHSSHGGPYHVRPYRQEDREACMALFESNVPKYFAPEELKDFVSDLDDLKWPYLVMEDENGKIVASGGYGAIGEDGTVAALCWGMVRRDLHRCGLGRRLLVERLKRIAAEPKFTRVTIETSQYSRGFFERFGFVAKRVCPDGFAPGLDLVEMELDLSRLKL</sequence>
<keyword evidence="3" id="KW-1185">Reference proteome</keyword>
<accession>A0ABW3DJ32</accession>
<dbReference type="RefSeq" id="WP_144933440.1">
    <property type="nucleotide sequence ID" value="NZ_JBHTIU010000106.1"/>
</dbReference>
<dbReference type="PROSITE" id="PS51186">
    <property type="entry name" value="GNAT"/>
    <property type="match status" value="1"/>
</dbReference>
<feature type="domain" description="N-acetyltransferase" evidence="1">
    <location>
        <begin position="10"/>
        <end position="158"/>
    </location>
</feature>
<evidence type="ECO:0000313" key="2">
    <source>
        <dbReference type="EMBL" id="MFD0872284.1"/>
    </source>
</evidence>
<dbReference type="Proteomes" id="UP001597120">
    <property type="component" value="Unassembled WGS sequence"/>
</dbReference>
<dbReference type="InterPro" id="IPR000182">
    <property type="entry name" value="GNAT_dom"/>
</dbReference>
<keyword evidence="2" id="KW-0808">Transferase</keyword>
<dbReference type="GO" id="GO:0016746">
    <property type="term" value="F:acyltransferase activity"/>
    <property type="evidence" value="ECO:0007669"/>
    <property type="project" value="UniProtKB-KW"/>
</dbReference>
<dbReference type="Pfam" id="PF13673">
    <property type="entry name" value="Acetyltransf_10"/>
    <property type="match status" value="1"/>
</dbReference>
<dbReference type="SUPFAM" id="SSF55729">
    <property type="entry name" value="Acyl-CoA N-acyltransferases (Nat)"/>
    <property type="match status" value="1"/>
</dbReference>
<reference evidence="3" key="1">
    <citation type="journal article" date="2019" name="Int. J. Syst. Evol. Microbiol.">
        <title>The Global Catalogue of Microorganisms (GCM) 10K type strain sequencing project: providing services to taxonomists for standard genome sequencing and annotation.</title>
        <authorList>
            <consortium name="The Broad Institute Genomics Platform"/>
            <consortium name="The Broad Institute Genome Sequencing Center for Infectious Disease"/>
            <person name="Wu L."/>
            <person name="Ma J."/>
        </authorList>
    </citation>
    <scope>NUCLEOTIDE SEQUENCE [LARGE SCALE GENOMIC DNA]</scope>
    <source>
        <strain evidence="3">CCUG 57263</strain>
    </source>
</reference>
<evidence type="ECO:0000259" key="1">
    <source>
        <dbReference type="PROSITE" id="PS51186"/>
    </source>
</evidence>
<name>A0ABW3DJ32_9BACL</name>
<dbReference type="CDD" id="cd04301">
    <property type="entry name" value="NAT_SF"/>
    <property type="match status" value="1"/>
</dbReference>